<sequence length="176" mass="19400">MFVIRRAFRYWSSDDSPGRARKAVRNAVLAWECGQQIAEVAELLTSELATNAVVHAPESSAYLVEVDVSGRLLTVSVIDYGPGRPRVVDAGAEEEGGRGLDMVKELAAAWGVEPAPAGGKRVFFSLDIPELPTRVYEREIHGQGGNVEQRTRRHPGIAHSCGTDWFCLRPRLRCAW</sequence>
<keyword evidence="1" id="KW-0418">Kinase</keyword>
<dbReference type="InterPro" id="IPR003594">
    <property type="entry name" value="HATPase_dom"/>
</dbReference>
<keyword evidence="1" id="KW-0723">Serine/threonine-protein kinase</keyword>
<dbReference type="RefSeq" id="WP_311708410.1">
    <property type="nucleotide sequence ID" value="NZ_JAVREL010000029.1"/>
</dbReference>
<dbReference type="InterPro" id="IPR050267">
    <property type="entry name" value="Anti-sigma-factor_SerPK"/>
</dbReference>
<reference evidence="4" key="1">
    <citation type="submission" date="2023-07" db="EMBL/GenBank/DDBJ databases">
        <title>30 novel species of actinomycetes from the DSMZ collection.</title>
        <authorList>
            <person name="Nouioui I."/>
        </authorList>
    </citation>
    <scope>NUCLEOTIDE SEQUENCE [LARGE SCALE GENOMIC DNA]</scope>
    <source>
        <strain evidence="4">DSM 44938</strain>
    </source>
</reference>
<protein>
    <submittedName>
        <fullName evidence="3">ATP-binding protein</fullName>
    </submittedName>
</protein>
<proteinExistence type="predicted"/>
<dbReference type="InterPro" id="IPR036890">
    <property type="entry name" value="HATPase_C_sf"/>
</dbReference>
<dbReference type="CDD" id="cd16936">
    <property type="entry name" value="HATPase_RsbW-like"/>
    <property type="match status" value="1"/>
</dbReference>
<comment type="caution">
    <text evidence="3">The sequence shown here is derived from an EMBL/GenBank/DDBJ whole genome shotgun (WGS) entry which is preliminary data.</text>
</comment>
<keyword evidence="1" id="KW-0808">Transferase</keyword>
<dbReference type="GO" id="GO:0005524">
    <property type="term" value="F:ATP binding"/>
    <property type="evidence" value="ECO:0007669"/>
    <property type="project" value="UniProtKB-KW"/>
</dbReference>
<keyword evidence="4" id="KW-1185">Reference proteome</keyword>
<keyword evidence="3" id="KW-0067">ATP-binding</keyword>
<evidence type="ECO:0000313" key="3">
    <source>
        <dbReference type="EMBL" id="MDT0347286.1"/>
    </source>
</evidence>
<feature type="domain" description="Histidine kinase/HSP90-like ATPase" evidence="2">
    <location>
        <begin position="18"/>
        <end position="110"/>
    </location>
</feature>
<dbReference type="PANTHER" id="PTHR35526:SF3">
    <property type="entry name" value="ANTI-SIGMA-F FACTOR RSBW"/>
    <property type="match status" value="1"/>
</dbReference>
<name>A0ABU2N061_9ACTN</name>
<dbReference type="Gene3D" id="3.30.565.10">
    <property type="entry name" value="Histidine kinase-like ATPase, C-terminal domain"/>
    <property type="match status" value="1"/>
</dbReference>
<keyword evidence="3" id="KW-0547">Nucleotide-binding</keyword>
<evidence type="ECO:0000259" key="2">
    <source>
        <dbReference type="Pfam" id="PF13581"/>
    </source>
</evidence>
<organism evidence="3 4">
    <name type="scientific">Streptomyces litchfieldiae</name>
    <dbReference type="NCBI Taxonomy" id="3075543"/>
    <lineage>
        <taxon>Bacteria</taxon>
        <taxon>Bacillati</taxon>
        <taxon>Actinomycetota</taxon>
        <taxon>Actinomycetes</taxon>
        <taxon>Kitasatosporales</taxon>
        <taxon>Streptomycetaceae</taxon>
        <taxon>Streptomyces</taxon>
    </lineage>
</organism>
<dbReference type="SUPFAM" id="SSF55874">
    <property type="entry name" value="ATPase domain of HSP90 chaperone/DNA topoisomerase II/histidine kinase"/>
    <property type="match status" value="1"/>
</dbReference>
<evidence type="ECO:0000313" key="4">
    <source>
        <dbReference type="Proteomes" id="UP001183246"/>
    </source>
</evidence>
<dbReference type="EMBL" id="JAVREL010000029">
    <property type="protein sequence ID" value="MDT0347286.1"/>
    <property type="molecule type" value="Genomic_DNA"/>
</dbReference>
<evidence type="ECO:0000256" key="1">
    <source>
        <dbReference type="ARBA" id="ARBA00022527"/>
    </source>
</evidence>
<gene>
    <name evidence="3" type="ORF">RM590_32605</name>
</gene>
<dbReference type="Pfam" id="PF13581">
    <property type="entry name" value="HATPase_c_2"/>
    <property type="match status" value="1"/>
</dbReference>
<dbReference type="PANTHER" id="PTHR35526">
    <property type="entry name" value="ANTI-SIGMA-F FACTOR RSBW-RELATED"/>
    <property type="match status" value="1"/>
</dbReference>
<accession>A0ABU2N061</accession>
<dbReference type="Proteomes" id="UP001183246">
    <property type="component" value="Unassembled WGS sequence"/>
</dbReference>